<sequence length="100" mass="11229">MTDEKQEETTAEVERQNTFTFKSGTTVEIKRISNLFVGKVSLAAEKKWQAENGEIVCPTYSVKVAGGGEEVNDHNEITIATEPWSEDDEVQAAWEKYQSD</sequence>
<dbReference type="EMBL" id="BARS01056241">
    <property type="protein sequence ID" value="GAG52481.1"/>
    <property type="molecule type" value="Genomic_DNA"/>
</dbReference>
<feature type="non-terminal residue" evidence="1">
    <location>
        <position position="100"/>
    </location>
</feature>
<dbReference type="AlphaFoldDB" id="X0ZWR8"/>
<proteinExistence type="predicted"/>
<gene>
    <name evidence="1" type="ORF">S01H1_82885</name>
</gene>
<evidence type="ECO:0000313" key="1">
    <source>
        <dbReference type="EMBL" id="GAG52481.1"/>
    </source>
</evidence>
<name>X0ZWR8_9ZZZZ</name>
<reference evidence="1" key="1">
    <citation type="journal article" date="2014" name="Front. Microbiol.">
        <title>High frequency of phylogenetically diverse reductive dehalogenase-homologous genes in deep subseafloor sedimentary metagenomes.</title>
        <authorList>
            <person name="Kawai M."/>
            <person name="Futagami T."/>
            <person name="Toyoda A."/>
            <person name="Takaki Y."/>
            <person name="Nishi S."/>
            <person name="Hori S."/>
            <person name="Arai W."/>
            <person name="Tsubouchi T."/>
            <person name="Morono Y."/>
            <person name="Uchiyama I."/>
            <person name="Ito T."/>
            <person name="Fujiyama A."/>
            <person name="Inagaki F."/>
            <person name="Takami H."/>
        </authorList>
    </citation>
    <scope>NUCLEOTIDE SEQUENCE</scope>
    <source>
        <strain evidence="1">Expedition CK06-06</strain>
    </source>
</reference>
<protein>
    <submittedName>
        <fullName evidence="1">Uncharacterized protein</fullName>
    </submittedName>
</protein>
<comment type="caution">
    <text evidence="1">The sequence shown here is derived from an EMBL/GenBank/DDBJ whole genome shotgun (WGS) entry which is preliminary data.</text>
</comment>
<accession>X0ZWR8</accession>
<organism evidence="1">
    <name type="scientific">marine sediment metagenome</name>
    <dbReference type="NCBI Taxonomy" id="412755"/>
    <lineage>
        <taxon>unclassified sequences</taxon>
        <taxon>metagenomes</taxon>
        <taxon>ecological metagenomes</taxon>
    </lineage>
</organism>